<dbReference type="AlphaFoldDB" id="A0A6M1RDD5"/>
<feature type="domain" description="PIN" evidence="5">
    <location>
        <begin position="3"/>
        <end position="127"/>
    </location>
</feature>
<keyword evidence="2" id="KW-0479">Metal-binding</keyword>
<dbReference type="InterPro" id="IPR002716">
    <property type="entry name" value="PIN_dom"/>
</dbReference>
<keyword evidence="7" id="KW-1185">Reference proteome</keyword>
<gene>
    <name evidence="6" type="ORF">G5C66_23340</name>
</gene>
<evidence type="ECO:0000313" key="7">
    <source>
        <dbReference type="Proteomes" id="UP000483261"/>
    </source>
</evidence>
<dbReference type="Gene3D" id="3.40.50.1010">
    <property type="entry name" value="5'-nuclease"/>
    <property type="match status" value="1"/>
</dbReference>
<keyword evidence="1" id="KW-0540">Nuclease</keyword>
<protein>
    <submittedName>
        <fullName evidence="6">Type II toxin-antitoxin system VapC family toxin</fullName>
    </submittedName>
</protein>
<organism evidence="6 7">
    <name type="scientific">Nocardioides turkmenicus</name>
    <dbReference type="NCBI Taxonomy" id="2711220"/>
    <lineage>
        <taxon>Bacteria</taxon>
        <taxon>Bacillati</taxon>
        <taxon>Actinomycetota</taxon>
        <taxon>Actinomycetes</taxon>
        <taxon>Propionibacteriales</taxon>
        <taxon>Nocardioidaceae</taxon>
        <taxon>Nocardioides</taxon>
    </lineage>
</organism>
<dbReference type="GO" id="GO:0004518">
    <property type="term" value="F:nuclease activity"/>
    <property type="evidence" value="ECO:0007669"/>
    <property type="project" value="UniProtKB-KW"/>
</dbReference>
<keyword evidence="4" id="KW-0460">Magnesium</keyword>
<evidence type="ECO:0000313" key="6">
    <source>
        <dbReference type="EMBL" id="NGN95658.1"/>
    </source>
</evidence>
<dbReference type="EMBL" id="JAALAA010000028">
    <property type="protein sequence ID" value="NGN95658.1"/>
    <property type="molecule type" value="Genomic_DNA"/>
</dbReference>
<keyword evidence="3" id="KW-0378">Hydrolase</keyword>
<dbReference type="Proteomes" id="UP000483261">
    <property type="component" value="Unassembled WGS sequence"/>
</dbReference>
<dbReference type="Pfam" id="PF01850">
    <property type="entry name" value="PIN"/>
    <property type="match status" value="1"/>
</dbReference>
<sequence>MLVYVDTSALGRILLEHADKPALMDYLDAVLERGDRLISSDILGIELARLCVRMDLDPVEAERVCEDVHFMGILPEVVESAKDIKQTLKSLDAIHLGTALLLAEEAEGDEAVEQVVTYDKRMGQVAEELGFEVVSPGRP</sequence>
<dbReference type="CDD" id="cd09874">
    <property type="entry name" value="PIN_MT3492-like"/>
    <property type="match status" value="1"/>
</dbReference>
<dbReference type="SUPFAM" id="SSF88723">
    <property type="entry name" value="PIN domain-like"/>
    <property type="match status" value="1"/>
</dbReference>
<evidence type="ECO:0000256" key="3">
    <source>
        <dbReference type="ARBA" id="ARBA00022801"/>
    </source>
</evidence>
<evidence type="ECO:0000256" key="2">
    <source>
        <dbReference type="ARBA" id="ARBA00022723"/>
    </source>
</evidence>
<evidence type="ECO:0000259" key="5">
    <source>
        <dbReference type="Pfam" id="PF01850"/>
    </source>
</evidence>
<name>A0A6M1RDD5_9ACTN</name>
<dbReference type="GO" id="GO:0016787">
    <property type="term" value="F:hydrolase activity"/>
    <property type="evidence" value="ECO:0007669"/>
    <property type="project" value="UniProtKB-KW"/>
</dbReference>
<dbReference type="InterPro" id="IPR029060">
    <property type="entry name" value="PIN-like_dom_sf"/>
</dbReference>
<evidence type="ECO:0000256" key="1">
    <source>
        <dbReference type="ARBA" id="ARBA00022722"/>
    </source>
</evidence>
<dbReference type="GO" id="GO:0046872">
    <property type="term" value="F:metal ion binding"/>
    <property type="evidence" value="ECO:0007669"/>
    <property type="project" value="UniProtKB-KW"/>
</dbReference>
<proteinExistence type="predicted"/>
<evidence type="ECO:0000256" key="4">
    <source>
        <dbReference type="ARBA" id="ARBA00022842"/>
    </source>
</evidence>
<accession>A0A6M1RDD5</accession>
<comment type="caution">
    <text evidence="6">The sequence shown here is derived from an EMBL/GenBank/DDBJ whole genome shotgun (WGS) entry which is preliminary data.</text>
</comment>
<reference evidence="6 7" key="1">
    <citation type="submission" date="2020-02" db="EMBL/GenBank/DDBJ databases">
        <title>Whole-genome analyses of novel actinobacteria.</title>
        <authorList>
            <person name="Sahin N."/>
        </authorList>
    </citation>
    <scope>NUCLEOTIDE SEQUENCE [LARGE SCALE GENOMIC DNA]</scope>
    <source>
        <strain evidence="6 7">KC13</strain>
    </source>
</reference>
<dbReference type="RefSeq" id="WP_165113642.1">
    <property type="nucleotide sequence ID" value="NZ_JAALAA010000028.1"/>
</dbReference>